<dbReference type="GO" id="GO:0055085">
    <property type="term" value="P:transmembrane transport"/>
    <property type="evidence" value="ECO:0007669"/>
    <property type="project" value="InterPro"/>
</dbReference>
<feature type="transmembrane region" description="Helical" evidence="7">
    <location>
        <begin position="221"/>
        <end position="243"/>
    </location>
</feature>
<feature type="transmembrane region" description="Helical" evidence="7">
    <location>
        <begin position="276"/>
        <end position="301"/>
    </location>
</feature>
<dbReference type="EMBL" id="BIXY01000076">
    <property type="protein sequence ID" value="GCF10602.1"/>
    <property type="molecule type" value="Genomic_DNA"/>
</dbReference>
<dbReference type="Proteomes" id="UP000322530">
    <property type="component" value="Unassembled WGS sequence"/>
</dbReference>
<protein>
    <submittedName>
        <fullName evidence="9">Sugar ABC transporter permease</fullName>
    </submittedName>
</protein>
<evidence type="ECO:0000256" key="4">
    <source>
        <dbReference type="ARBA" id="ARBA00022692"/>
    </source>
</evidence>
<evidence type="ECO:0000256" key="5">
    <source>
        <dbReference type="ARBA" id="ARBA00022989"/>
    </source>
</evidence>
<evidence type="ECO:0000256" key="6">
    <source>
        <dbReference type="ARBA" id="ARBA00023136"/>
    </source>
</evidence>
<name>A0A5A5TH12_9CHLR</name>
<feature type="transmembrane region" description="Helical" evidence="7">
    <location>
        <begin position="123"/>
        <end position="144"/>
    </location>
</feature>
<evidence type="ECO:0000259" key="8">
    <source>
        <dbReference type="PROSITE" id="PS50928"/>
    </source>
</evidence>
<dbReference type="CDD" id="cd06261">
    <property type="entry name" value="TM_PBP2"/>
    <property type="match status" value="1"/>
</dbReference>
<reference evidence="9 10" key="1">
    <citation type="submission" date="2019-01" db="EMBL/GenBank/DDBJ databases">
        <title>Draft genome sequence of Dictyobacter sp. Uno17.</title>
        <authorList>
            <person name="Wang C.M."/>
            <person name="Zheng Y."/>
            <person name="Sakai Y."/>
            <person name="Abe K."/>
            <person name="Yokota A."/>
            <person name="Yabe S."/>
        </authorList>
    </citation>
    <scope>NUCLEOTIDE SEQUENCE [LARGE SCALE GENOMIC DNA]</scope>
    <source>
        <strain evidence="9 10">Uno17</strain>
    </source>
</reference>
<dbReference type="InterPro" id="IPR035906">
    <property type="entry name" value="MetI-like_sf"/>
</dbReference>
<feature type="transmembrane region" description="Helical" evidence="7">
    <location>
        <begin position="86"/>
        <end position="111"/>
    </location>
</feature>
<dbReference type="PANTHER" id="PTHR30193:SF37">
    <property type="entry name" value="INNER MEMBRANE ABC TRANSPORTER PERMEASE PROTEIN YCJO"/>
    <property type="match status" value="1"/>
</dbReference>
<keyword evidence="4 7" id="KW-0812">Transmembrane</keyword>
<dbReference type="OrthoDB" id="9761387at2"/>
<sequence>MYVGTAKVPTATVAVGTRRRRRRLLLLAYLLVAPAIIWRLAVAIYPFLITLYQSFTDSSPLSGTPRFIGLDNFVRMFHDPMVMQSLGFTFLFTVVSTFVQMVYALGIAFLLNRPFRGRELVRAINLLPWAMPTIVIATASQWMFNNQYGMINDLIIRVLPFRPLWLADPTLARIVVILLDVWKNAPWASIILLAGLQNIPSELYEAAKVDGASSWRTLRSVVLPLLAPLIFTLLIFISTARVLSFDLVYGLTQGGPGNSTTLLSYQIYQLAFTGLYYGYGSAVAVFAFLIVLFLSLFFFLFMRRSERAL</sequence>
<dbReference type="InterPro" id="IPR000515">
    <property type="entry name" value="MetI-like"/>
</dbReference>
<gene>
    <name evidence="9" type="ORF">KDI_41660</name>
</gene>
<dbReference type="PROSITE" id="PS50928">
    <property type="entry name" value="ABC_TM1"/>
    <property type="match status" value="1"/>
</dbReference>
<dbReference type="AlphaFoldDB" id="A0A5A5TH12"/>
<evidence type="ECO:0000313" key="9">
    <source>
        <dbReference type="EMBL" id="GCF10602.1"/>
    </source>
</evidence>
<dbReference type="InterPro" id="IPR051393">
    <property type="entry name" value="ABC_transporter_permease"/>
</dbReference>
<keyword evidence="2 7" id="KW-0813">Transport</keyword>
<feature type="domain" description="ABC transmembrane type-1" evidence="8">
    <location>
        <begin position="86"/>
        <end position="298"/>
    </location>
</feature>
<evidence type="ECO:0000313" key="10">
    <source>
        <dbReference type="Proteomes" id="UP000322530"/>
    </source>
</evidence>
<comment type="similarity">
    <text evidence="7">Belongs to the binding-protein-dependent transport system permease family.</text>
</comment>
<dbReference type="GO" id="GO:0005886">
    <property type="term" value="C:plasma membrane"/>
    <property type="evidence" value="ECO:0007669"/>
    <property type="project" value="UniProtKB-SubCell"/>
</dbReference>
<evidence type="ECO:0000256" key="3">
    <source>
        <dbReference type="ARBA" id="ARBA00022475"/>
    </source>
</evidence>
<keyword evidence="6 7" id="KW-0472">Membrane</keyword>
<organism evidence="9 10">
    <name type="scientific">Dictyobacter arantiisoli</name>
    <dbReference type="NCBI Taxonomy" id="2014874"/>
    <lineage>
        <taxon>Bacteria</taxon>
        <taxon>Bacillati</taxon>
        <taxon>Chloroflexota</taxon>
        <taxon>Ktedonobacteria</taxon>
        <taxon>Ktedonobacterales</taxon>
        <taxon>Dictyobacteraceae</taxon>
        <taxon>Dictyobacter</taxon>
    </lineage>
</organism>
<accession>A0A5A5TH12</accession>
<keyword evidence="10" id="KW-1185">Reference proteome</keyword>
<feature type="transmembrane region" description="Helical" evidence="7">
    <location>
        <begin position="24"/>
        <end position="48"/>
    </location>
</feature>
<comment type="caution">
    <text evidence="9">The sequence shown here is derived from an EMBL/GenBank/DDBJ whole genome shotgun (WGS) entry which is preliminary data.</text>
</comment>
<keyword evidence="5 7" id="KW-1133">Transmembrane helix</keyword>
<evidence type="ECO:0000256" key="1">
    <source>
        <dbReference type="ARBA" id="ARBA00004651"/>
    </source>
</evidence>
<dbReference type="RefSeq" id="WP_149403477.1">
    <property type="nucleotide sequence ID" value="NZ_BIXY01000076.1"/>
</dbReference>
<dbReference type="Pfam" id="PF00528">
    <property type="entry name" value="BPD_transp_1"/>
    <property type="match status" value="1"/>
</dbReference>
<evidence type="ECO:0000256" key="7">
    <source>
        <dbReference type="RuleBase" id="RU363032"/>
    </source>
</evidence>
<evidence type="ECO:0000256" key="2">
    <source>
        <dbReference type="ARBA" id="ARBA00022448"/>
    </source>
</evidence>
<dbReference type="PANTHER" id="PTHR30193">
    <property type="entry name" value="ABC TRANSPORTER PERMEASE PROTEIN"/>
    <property type="match status" value="1"/>
</dbReference>
<dbReference type="SUPFAM" id="SSF161098">
    <property type="entry name" value="MetI-like"/>
    <property type="match status" value="1"/>
</dbReference>
<keyword evidence="3" id="KW-1003">Cell membrane</keyword>
<dbReference type="Gene3D" id="1.10.3720.10">
    <property type="entry name" value="MetI-like"/>
    <property type="match status" value="1"/>
</dbReference>
<proteinExistence type="inferred from homology"/>
<comment type="subcellular location">
    <subcellularLocation>
        <location evidence="1 7">Cell membrane</location>
        <topology evidence="1 7">Multi-pass membrane protein</topology>
    </subcellularLocation>
</comment>